<dbReference type="SUPFAM" id="SSF74653">
    <property type="entry name" value="TolA/TonB C-terminal domain"/>
    <property type="match status" value="1"/>
</dbReference>
<keyword evidence="2" id="KW-1133">Transmembrane helix</keyword>
<accession>A0A7W5ZKT3</accession>
<feature type="transmembrane region" description="Helical" evidence="2">
    <location>
        <begin position="82"/>
        <end position="102"/>
    </location>
</feature>
<comment type="caution">
    <text evidence="3">The sequence shown here is derived from an EMBL/GenBank/DDBJ whole genome shotgun (WGS) entry which is preliminary data.</text>
</comment>
<gene>
    <name evidence="3" type="ORF">FHS57_002902</name>
</gene>
<keyword evidence="2" id="KW-0472">Membrane</keyword>
<feature type="region of interest" description="Disordered" evidence="1">
    <location>
        <begin position="386"/>
        <end position="405"/>
    </location>
</feature>
<dbReference type="AlphaFoldDB" id="A0A7W5ZKT3"/>
<proteinExistence type="predicted"/>
<protein>
    <recommendedName>
        <fullName evidence="5">TonB C-terminal domain-containing protein</fullName>
    </recommendedName>
</protein>
<evidence type="ECO:0000256" key="1">
    <source>
        <dbReference type="SAM" id="MobiDB-lite"/>
    </source>
</evidence>
<keyword evidence="2" id="KW-0812">Transmembrane</keyword>
<evidence type="ECO:0000313" key="3">
    <source>
        <dbReference type="EMBL" id="MBB3838896.1"/>
    </source>
</evidence>
<organism evidence="3 4">
    <name type="scientific">Runella defluvii</name>
    <dbReference type="NCBI Taxonomy" id="370973"/>
    <lineage>
        <taxon>Bacteria</taxon>
        <taxon>Pseudomonadati</taxon>
        <taxon>Bacteroidota</taxon>
        <taxon>Cytophagia</taxon>
        <taxon>Cytophagales</taxon>
        <taxon>Spirosomataceae</taxon>
        <taxon>Runella</taxon>
    </lineage>
</organism>
<dbReference type="EMBL" id="JACIBY010000005">
    <property type="protein sequence ID" value="MBB3838896.1"/>
    <property type="molecule type" value="Genomic_DNA"/>
</dbReference>
<dbReference type="InterPro" id="IPR008969">
    <property type="entry name" value="CarboxyPept-like_regulatory"/>
</dbReference>
<dbReference type="RefSeq" id="WP_183974689.1">
    <property type="nucleotide sequence ID" value="NZ_JACIBY010000005.1"/>
</dbReference>
<dbReference type="Proteomes" id="UP000541352">
    <property type="component" value="Unassembled WGS sequence"/>
</dbReference>
<name>A0A7W5ZKT3_9BACT</name>
<evidence type="ECO:0000313" key="4">
    <source>
        <dbReference type="Proteomes" id="UP000541352"/>
    </source>
</evidence>
<sequence length="405" mass="44170">MAKSKQPTSPLMPQLRQYVAGTLTPQDQHKVEKEALQNQQVDDTLEGLQAMKKAGVDESAALLDVRRRLQQRISPQKRRLVPYYYASAAAVVMAVGLGWWLVQRQELPESTAKTTAETVLPSVPVPESAPILEENSPTLSAKPKTKTLAQKPVEEQVAAAPPTQEMLEAAPAEGSAASIVAEKKAEEIAAVPAQELATRPAQAKSRVASAPAAALPADTFTLRGKILDAETREALAGSIIAVMGRNRGTSSANDGTFFLRGVRPNDNVSVGAVGFVPVQITVKDSLLAPVLLKAEQNALSEVVVTGDSKRTQKSRSIQNQKTYSDYVRQAIQAFLEKNPQGPRGRVVVEFTVNELGELSDFENKNRANNQLFEEAVRILKQGEKWTPTYKKGKPQSERKRQVFQF</sequence>
<feature type="region of interest" description="Disordered" evidence="1">
    <location>
        <begin position="127"/>
        <end position="151"/>
    </location>
</feature>
<dbReference type="Pfam" id="PF13715">
    <property type="entry name" value="CarbopepD_reg_2"/>
    <property type="match status" value="1"/>
</dbReference>
<dbReference type="SUPFAM" id="SSF49464">
    <property type="entry name" value="Carboxypeptidase regulatory domain-like"/>
    <property type="match status" value="1"/>
</dbReference>
<reference evidence="3 4" key="1">
    <citation type="submission" date="2020-08" db="EMBL/GenBank/DDBJ databases">
        <title>Genomic Encyclopedia of Type Strains, Phase IV (KMG-IV): sequencing the most valuable type-strain genomes for metagenomic binning, comparative biology and taxonomic classification.</title>
        <authorList>
            <person name="Goeker M."/>
        </authorList>
    </citation>
    <scope>NUCLEOTIDE SEQUENCE [LARGE SCALE GENOMIC DNA]</scope>
    <source>
        <strain evidence="3 4">DSM 17976</strain>
    </source>
</reference>
<evidence type="ECO:0000256" key="2">
    <source>
        <dbReference type="SAM" id="Phobius"/>
    </source>
</evidence>
<dbReference type="Gene3D" id="3.30.1150.10">
    <property type="match status" value="1"/>
</dbReference>
<evidence type="ECO:0008006" key="5">
    <source>
        <dbReference type="Google" id="ProtNLM"/>
    </source>
</evidence>
<feature type="compositionally biased region" description="Basic and acidic residues" evidence="1">
    <location>
        <begin position="394"/>
        <end position="405"/>
    </location>
</feature>
<keyword evidence="4" id="KW-1185">Reference proteome</keyword>